<dbReference type="VEuPathDB" id="GiardiaDB:QR46_3921"/>
<dbReference type="InterPro" id="IPR044978">
    <property type="entry name" value="GRV2/DNAJC13"/>
</dbReference>
<gene>
    <name evidence="2" type="ORF">GSB_150621</name>
</gene>
<dbReference type="PANTHER" id="PTHR36983:SF2">
    <property type="entry name" value="DNAJ HOMOLOG SUBFAMILY C MEMBER 13"/>
    <property type="match status" value="1"/>
</dbReference>
<dbReference type="VEuPathDB" id="GiardiaDB:GL50803_0015376"/>
<proteinExistence type="predicted"/>
<organism evidence="2 3">
    <name type="scientific">Giardia intestinalis</name>
    <name type="common">Giardia lamblia</name>
    <dbReference type="NCBI Taxonomy" id="5741"/>
    <lineage>
        <taxon>Eukaryota</taxon>
        <taxon>Metamonada</taxon>
        <taxon>Diplomonadida</taxon>
        <taxon>Hexamitidae</taxon>
        <taxon>Giardiinae</taxon>
        <taxon>Giardia</taxon>
    </lineage>
</organism>
<dbReference type="PANTHER" id="PTHR36983">
    <property type="entry name" value="DNAJ HOMOLOG SUBFAMILY C MEMBER 13"/>
    <property type="match status" value="1"/>
</dbReference>
<evidence type="ECO:0000256" key="1">
    <source>
        <dbReference type="SAM" id="MobiDB-lite"/>
    </source>
</evidence>
<dbReference type="GO" id="GO:2000641">
    <property type="term" value="P:regulation of early endosome to late endosome transport"/>
    <property type="evidence" value="ECO:0007669"/>
    <property type="project" value="InterPro"/>
</dbReference>
<evidence type="ECO:0000313" key="3">
    <source>
        <dbReference type="Proteomes" id="UP000018040"/>
    </source>
</evidence>
<evidence type="ECO:0000313" key="2">
    <source>
        <dbReference type="EMBL" id="ESU45164.1"/>
    </source>
</evidence>
<protein>
    <submittedName>
        <fullName evidence="2">Uncharacterized protein</fullName>
    </submittedName>
</protein>
<reference evidence="2 3" key="2">
    <citation type="journal article" date="2013" name="Genome Biol. Evol.">
        <title>Genome sequencing of Giardia lamblia genotypes A2 and B isolates (DH and GS) and comparative analysis with the genomes of genotypes A1 and E (WB and Pig).</title>
        <authorList>
            <person name="Adam R.D."/>
            <person name="Dahlstrom E.W."/>
            <person name="Martens C.A."/>
            <person name="Bruno D.P."/>
            <person name="Barbian K.D."/>
            <person name="Ricklefs S.M."/>
            <person name="Hernandez M.M."/>
            <person name="Narla N.P."/>
            <person name="Patel R.B."/>
            <person name="Porcella S.F."/>
            <person name="Nash T.E."/>
        </authorList>
    </citation>
    <scope>NUCLEOTIDE SEQUENCE [LARGE SCALE GENOMIC DNA]</scope>
    <source>
        <strain evidence="2 3">GS</strain>
    </source>
</reference>
<sequence length="2951" mass="327889">VQASKAYVKVCFNALFHLTKISLNTIYMVQCHQIKGFFYFVCKEIYWMLPFEYRIRYPIEFPKGYKTRPAILEACPDGVRIYDGQGISILEPWRDWSSDMLTSPKHANTILLTDKIHVTCTPVGHLSLRAAVVADLLLGANKGMPDAKATWISAKDLVSREEVELCCFKKTLMLVRLKQARTHVLVLRPEVITSVVLALATDGPGYVSTCFFMDQSTVSYPTRFEFGTHDAAKTFAANIVSGTNALRRDNFVKVKTISCEEFMLSGLREKPPSSVFQTSRVLATAGILTTQYVDHDTFSLFSLSIPASSSVTSTQSAISPPLPPPPPPPVLVCKSSDEEKKPVVSKNDTPQTSTGEADAETKQHLSRALSWSDMRQDTLKKGLFGSYLTGLVTLCHYRDVSLLLHQGWVIERTDSDIVRAVPIAQIDKIVLDPSSIRYGSNFRQGFKQFSEGSVEQGADIFLGLKSPALHGSEQKHTSLSLNASDSQSNPQGSTLELKLYTGESLFYTFYSDDARLCFFLQLLDFMQSLCLPVRIRLYRLHRAIPFGISAIPAKLDYFTAQLHSFVSKITSHDALHIDNVVLTSILEDLAFLTEVHPRTLPYDSKDKTSLACIGKLLVFMGKEGKVQPSEFSLALCIVLDFLILLLQSRTLCRAAVQDYYSPLFSEIIELFNSSRCTPISRCMILTVIRAILTYQWRVLCEQGSNSYSGFSSVYSISNDLMIPDLSCRSSKPIHREYSEKVSTKAFQSTYLENVEGSEGVELMASSFISKAEISLITGKSPAEIKHAYDTNSLPSTYTQGITFSKSRFEMEKENRADLLTSGGPILKLICQVVSGLHKHCRKEPLILLPICGILDDIILFRSHLGQQWFADSVRKAERGGTPLPHPPGRAELFLALGEGFVDYVSLTLLDCRRISLLSRLFIKQLLFEDVLNEKARTNLADYCLSSGAMLRYIDDVISDVAPLSLREGSLQIIATAYGNNATVRSLVHAVFPMPFLNSISSSQLSSMSLQSYKMSSKSASNLLSGKAYFHLGTAAHLSYVRENGPGYVLTPFPGPLEKWKELLSLLPTKSYSFDIVWDESVRANLSMLIIQELTLLYAEAEKHISSMSRDALEKILVTNKPILGTILSWNVDAFHVDLRGKSLFPLTSFDVQINGYYLSYVLWHYISLKPHEECINGKYFQQELLSTLKLEVKTGSRASAGSGEAIKATNLDTLISSYFSHFILLRDDDRSIRAALLFAITLILINSNSRFTQLMELATETIRLLTIADLGLAGLCLSLLEVAASQLPTKYADAASTGLHYYLASYVLPLLSQNKEKTLCLSVDSNTILAAHTYGSLIHISLRVILGCLQSQAMTDKVGRILIPMPQYKKVLSSRAFLPIFVNLLLETQSPDNSSTFMEKERFDLTCYKMDAATANSGVTSSAEMAVIQKIFIQTCELLTELCKQSSEIAQSMVECGVVHFLLSNTHGLSPNNHVVLLLQELYQACSRTAGEENMVSNSVALCLKSLLPEPLVLLLLSFKRASEAAETFTSYETFKINVVWTHEMRYYLYSKLYSWQQPLRAAISSIDEQHRISYLRFFGEYTRGSWCCVPHIHGMEFSKQTGAPVGCYLYNSFTRMSNQLELPLIASYPCIREIEASLAGGIYTSLLRSICKTATNVDLSKNDLISFLQTLLSISLRDLDALYSYMSEEVTKACEVDSDLKSTYGEDYVHSYSSLPPVLRLETEGLHEMTSLCCVRAIDLLKAGLDGVEEMRTTEKRLRKEMQSATAKMGTTGVTAIGSSSLQHPDLINQSRMSETDLLRKLSILLILLSKSLGDGLRVFSACVRTGAFHPSCLIFYQYVTVCLRVSQLGLGDVIMGGNSLLDDGWAGEAFSSACTRALSASLRFLNMQLRLFTTTCADILYASILSASTSSHSPAVLQDGARGIAVCLYTALTALETMECKCRLLKEPTPALDQALGRLVGSLYTPSSILYMDPHIDMDSLISNSNSQSYVQTLTIVCIIHYYLQMITMRIDVLLPPQVMVYIFTGTILSVDGYADIFVQILKLIRGVSSVLSDHVKRFVHTFGTIYIQALTNGEIEAAKFLAIMKGSYYGPRFAFDADYRDRVLLYFNHLLHRHQTQQDMAHYSWTFEEMLDIAEREFTDIMKYPTRLLVSGYHMNNLLGMMVELNLSSGSTTIDAPLQILSFSSKGSPEKLDTSQHICDVLHILESIYMHGSVSGNANMYSAFYQCVGSLIPLHAILSTAFYVIYTDSHLYTQIQESTRVSLLRILCYLAFTAIENQEQLLLDELALAFLLHVLGIEDPKVFLPVVAPYLPAMLSGALDEGTTGSVTSTYMRHYSENNTMSMLDSFGIHEATTLGTIKQALAQAPWAKELYPRPVLCAMALRIVLFVNTDAAASGAIHVHLLRFLLQNASRMTEKSVDDVPLVLLLAMEICGLLLRAQNPVLMGLLPPPLVLSLAEHDHVSFSKILLATEISSPEFYWSSHCTNELISLCSSFLSSFQGDGSELVKSPPTVSCFSIPTLQRAMNNKAYIGGVYLDAYLTACSHDPEGAIAVSNPSIAIKGFCAEVATMLSTFRNARSLDQGSLVFISKCLQALTHLTKAPTEILILLRSVDFSKLLKLLLSNASFSFGIGVDPQATLTMAKSILSLLERITPYLNEETARNYSPDIIVGILGLLLEYYNHMLGGSSGLNIMHEHGGALFTALFHIHTTDLIDTVGIYLTFCLTLLWHSPAGRLRIFRTLFATCVETSAEVYGVRLIYTIALHGKDISLSKAMRRAMIAVLAGFFVQSVDVLTEFRDSMCLEDHGHAWLTLCVNDLEFSIGHGDYDPVKMIATNMQGAFPLPSATIGDVCDMRARAPESISQPPDPEELHRWIRSGFTEPMKGLLVSIDMEHVVRQIAPISIVRPELKHDYHVRRYCMGYQLSYLRVAEHTAWKEVNERLASLPSCLS</sequence>
<dbReference type="GO" id="GO:0010008">
    <property type="term" value="C:endosome membrane"/>
    <property type="evidence" value="ECO:0007669"/>
    <property type="project" value="TreeGrafter"/>
</dbReference>
<dbReference type="GO" id="GO:0006898">
    <property type="term" value="P:receptor-mediated endocytosis"/>
    <property type="evidence" value="ECO:0007669"/>
    <property type="project" value="TreeGrafter"/>
</dbReference>
<dbReference type="VEuPathDB" id="GiardiaDB:GL50581_1377"/>
<dbReference type="Proteomes" id="UP000018040">
    <property type="component" value="Unassembled WGS sequence"/>
</dbReference>
<dbReference type="EMBL" id="AHHH01000009">
    <property type="protein sequence ID" value="ESU45164.1"/>
    <property type="molecule type" value="Genomic_DNA"/>
</dbReference>
<dbReference type="OrthoDB" id="10255314at2759"/>
<comment type="caution">
    <text evidence="2">The sequence shown here is derived from an EMBL/GenBank/DDBJ whole genome shotgun (WGS) entry which is preliminary data.</text>
</comment>
<feature type="region of interest" description="Disordered" evidence="1">
    <location>
        <begin position="313"/>
        <end position="362"/>
    </location>
</feature>
<reference evidence="3" key="1">
    <citation type="submission" date="2012-02" db="EMBL/GenBank/DDBJ databases">
        <title>Genome sequencing of Giardia lamblia Genotypes A2 and B isolates (DH and GS) and comparative analysis with the genomes of Genotypes A1 and E (WB and Pig).</title>
        <authorList>
            <person name="Adam R."/>
            <person name="Dahlstrom E."/>
            <person name="Martens C."/>
            <person name="Bruno D."/>
            <person name="Barbian K."/>
            <person name="Porcella S.F."/>
            <person name="Nash T."/>
        </authorList>
    </citation>
    <scope>NUCLEOTIDE SEQUENCE</scope>
    <source>
        <strain evidence="3">GS</strain>
    </source>
</reference>
<feature type="non-terminal residue" evidence="2">
    <location>
        <position position="1"/>
    </location>
</feature>
<feature type="compositionally biased region" description="Polar residues" evidence="1">
    <location>
        <begin position="346"/>
        <end position="355"/>
    </location>
</feature>
<accession>V6U2W5</accession>
<dbReference type="VEuPathDB" id="GiardiaDB:DHA2_151041"/>
<dbReference type="GO" id="GO:0007032">
    <property type="term" value="P:endosome organization"/>
    <property type="evidence" value="ECO:0007669"/>
    <property type="project" value="InterPro"/>
</dbReference>
<feature type="compositionally biased region" description="Pro residues" evidence="1">
    <location>
        <begin position="320"/>
        <end position="330"/>
    </location>
</feature>
<name>V6U2W5_GIAIN</name>